<dbReference type="Proteomes" id="UP000464468">
    <property type="component" value="Chromosome"/>
</dbReference>
<protein>
    <submittedName>
        <fullName evidence="1">Uncharacterized protein</fullName>
    </submittedName>
</protein>
<organism evidence="1 2">
    <name type="scientific">Sphingomonas changnyeongensis</name>
    <dbReference type="NCBI Taxonomy" id="2698679"/>
    <lineage>
        <taxon>Bacteria</taxon>
        <taxon>Pseudomonadati</taxon>
        <taxon>Pseudomonadota</taxon>
        <taxon>Alphaproteobacteria</taxon>
        <taxon>Sphingomonadales</taxon>
        <taxon>Sphingomonadaceae</taxon>
        <taxon>Sphingomonas</taxon>
    </lineage>
</organism>
<dbReference type="RefSeq" id="WP_160592451.1">
    <property type="nucleotide sequence ID" value="NZ_CP047895.1"/>
</dbReference>
<sequence length="112" mass="11896">MLGNLANCVADPDDVCLAICAFAGRTVDLEGCSKVSEPDQARDLAADAKPLGQPSCDFARRCIVLRADIGIRVPSRWPILRKKRGCLSLGASSSLYRAQMSLSARSKPSSSA</sequence>
<dbReference type="EMBL" id="CP047895">
    <property type="protein sequence ID" value="QHL90523.1"/>
    <property type="molecule type" value="Genomic_DNA"/>
</dbReference>
<keyword evidence="2" id="KW-1185">Reference proteome</keyword>
<reference evidence="1 2" key="1">
    <citation type="submission" date="2020-01" db="EMBL/GenBank/DDBJ databases">
        <title>Sphingomonas sp. C33 whole genome sequece.</title>
        <authorList>
            <person name="Park C."/>
        </authorList>
    </citation>
    <scope>NUCLEOTIDE SEQUENCE [LARGE SCALE GENOMIC DNA]</scope>
    <source>
        <strain evidence="1 2">C33</strain>
    </source>
</reference>
<name>A0A7Z2S5M3_9SPHN</name>
<evidence type="ECO:0000313" key="1">
    <source>
        <dbReference type="EMBL" id="QHL90523.1"/>
    </source>
</evidence>
<gene>
    <name evidence="1" type="ORF">GVO57_06295</name>
</gene>
<proteinExistence type="predicted"/>
<dbReference type="AlphaFoldDB" id="A0A7Z2S5M3"/>
<accession>A0A7Z2S5M3</accession>
<dbReference type="KEGG" id="schy:GVO57_06295"/>
<evidence type="ECO:0000313" key="2">
    <source>
        <dbReference type="Proteomes" id="UP000464468"/>
    </source>
</evidence>